<reference evidence="2" key="1">
    <citation type="journal article" date="2014" name="Front. Microbiol.">
        <title>High frequency of phylogenetically diverse reductive dehalogenase-homologous genes in deep subseafloor sedimentary metagenomes.</title>
        <authorList>
            <person name="Kawai M."/>
            <person name="Futagami T."/>
            <person name="Toyoda A."/>
            <person name="Takaki Y."/>
            <person name="Nishi S."/>
            <person name="Hori S."/>
            <person name="Arai W."/>
            <person name="Tsubouchi T."/>
            <person name="Morono Y."/>
            <person name="Uchiyama I."/>
            <person name="Ito T."/>
            <person name="Fujiyama A."/>
            <person name="Inagaki F."/>
            <person name="Takami H."/>
        </authorList>
    </citation>
    <scope>NUCLEOTIDE SEQUENCE</scope>
    <source>
        <strain evidence="2">Expedition CK06-06</strain>
    </source>
</reference>
<dbReference type="SUPFAM" id="SSF81271">
    <property type="entry name" value="TGS-like"/>
    <property type="match status" value="1"/>
</dbReference>
<dbReference type="Pfam" id="PF06071">
    <property type="entry name" value="YchF-GTPase_C"/>
    <property type="match status" value="1"/>
</dbReference>
<comment type="caution">
    <text evidence="2">The sequence shown here is derived from an EMBL/GenBank/DDBJ whole genome shotgun (WGS) entry which is preliminary data.</text>
</comment>
<protein>
    <recommendedName>
        <fullName evidence="1">YchF C-terminal domain-containing protein</fullName>
    </recommendedName>
</protein>
<dbReference type="InterPro" id="IPR013029">
    <property type="entry name" value="YchF_C"/>
</dbReference>
<dbReference type="InterPro" id="IPR012676">
    <property type="entry name" value="TGS-like"/>
</dbReference>
<accession>X0ZV03</accession>
<gene>
    <name evidence="2" type="ORF">S01H4_04466</name>
</gene>
<organism evidence="2">
    <name type="scientific">marine sediment metagenome</name>
    <dbReference type="NCBI Taxonomy" id="412755"/>
    <lineage>
        <taxon>unclassified sequences</taxon>
        <taxon>metagenomes</taxon>
        <taxon>ecological metagenomes</taxon>
    </lineage>
</organism>
<dbReference type="EMBL" id="BART01001200">
    <property type="protein sequence ID" value="GAG64318.1"/>
    <property type="molecule type" value="Genomic_DNA"/>
</dbReference>
<dbReference type="Gene3D" id="3.10.20.30">
    <property type="match status" value="1"/>
</dbReference>
<dbReference type="AlphaFoldDB" id="X0ZV03"/>
<proteinExistence type="predicted"/>
<dbReference type="InterPro" id="IPR012675">
    <property type="entry name" value="Beta-grasp_dom_sf"/>
</dbReference>
<evidence type="ECO:0000313" key="2">
    <source>
        <dbReference type="EMBL" id="GAG64318.1"/>
    </source>
</evidence>
<sequence>SYSVVKEKGLVRREGKDYIMKDGDVALFKFSA</sequence>
<feature type="non-terminal residue" evidence="2">
    <location>
        <position position="1"/>
    </location>
</feature>
<name>X0ZV03_9ZZZZ</name>
<feature type="domain" description="YchF C-terminal" evidence="1">
    <location>
        <begin position="3"/>
        <end position="30"/>
    </location>
</feature>
<evidence type="ECO:0000259" key="1">
    <source>
        <dbReference type="Pfam" id="PF06071"/>
    </source>
</evidence>